<gene>
    <name evidence="2" type="ORF">GCM10009038_10140</name>
</gene>
<dbReference type="Proteomes" id="UP000646745">
    <property type="component" value="Unassembled WGS sequence"/>
</dbReference>
<dbReference type="InterPro" id="IPR002934">
    <property type="entry name" value="Polymerase_NTP_transf_dom"/>
</dbReference>
<proteinExistence type="predicted"/>
<dbReference type="InterPro" id="IPR043519">
    <property type="entry name" value="NT_sf"/>
</dbReference>
<evidence type="ECO:0000313" key="2">
    <source>
        <dbReference type="EMBL" id="GHB13813.1"/>
    </source>
</evidence>
<evidence type="ECO:0000313" key="3">
    <source>
        <dbReference type="Proteomes" id="UP000646745"/>
    </source>
</evidence>
<dbReference type="SUPFAM" id="SSF81301">
    <property type="entry name" value="Nucleotidyltransferase"/>
    <property type="match status" value="1"/>
</dbReference>
<comment type="caution">
    <text evidence="2">The sequence shown here is derived from an EMBL/GenBank/DDBJ whole genome shotgun (WGS) entry which is preliminary data.</text>
</comment>
<organism evidence="2 3">
    <name type="scientific">Salinicola rhizosphaerae</name>
    <dbReference type="NCBI Taxonomy" id="1443141"/>
    <lineage>
        <taxon>Bacteria</taxon>
        <taxon>Pseudomonadati</taxon>
        <taxon>Pseudomonadota</taxon>
        <taxon>Gammaproteobacteria</taxon>
        <taxon>Oceanospirillales</taxon>
        <taxon>Halomonadaceae</taxon>
        <taxon>Salinicola</taxon>
    </lineage>
</organism>
<dbReference type="RefSeq" id="WP_189443553.1">
    <property type="nucleotide sequence ID" value="NZ_BMZI01000002.1"/>
</dbReference>
<reference evidence="3" key="1">
    <citation type="journal article" date="2019" name="Int. J. Syst. Evol. Microbiol.">
        <title>The Global Catalogue of Microorganisms (GCM) 10K type strain sequencing project: providing services to taxonomists for standard genome sequencing and annotation.</title>
        <authorList>
            <consortium name="The Broad Institute Genomics Platform"/>
            <consortium name="The Broad Institute Genome Sequencing Center for Infectious Disease"/>
            <person name="Wu L."/>
            <person name="Ma J."/>
        </authorList>
    </citation>
    <scope>NUCLEOTIDE SEQUENCE [LARGE SCALE GENOMIC DNA]</scope>
    <source>
        <strain evidence="3">KCTC 32998</strain>
    </source>
</reference>
<dbReference type="CDD" id="cd05403">
    <property type="entry name" value="NT_KNTase_like"/>
    <property type="match status" value="1"/>
</dbReference>
<evidence type="ECO:0000259" key="1">
    <source>
        <dbReference type="Pfam" id="PF01909"/>
    </source>
</evidence>
<dbReference type="Gene3D" id="3.30.460.10">
    <property type="entry name" value="Beta Polymerase, domain 2"/>
    <property type="match status" value="1"/>
</dbReference>
<accession>A0ABQ3DW24</accession>
<dbReference type="EMBL" id="BMZI01000002">
    <property type="protein sequence ID" value="GHB13813.1"/>
    <property type="molecule type" value="Genomic_DNA"/>
</dbReference>
<keyword evidence="3" id="KW-1185">Reference proteome</keyword>
<protein>
    <recommendedName>
        <fullName evidence="1">Polymerase nucleotidyl transferase domain-containing protein</fullName>
    </recommendedName>
</protein>
<sequence>MDNRSRLGAIAANFQSRFAAHTILLYGSAANGTATPESDLDIAAFGPVERAVREAYVHEGIFVDGFVYSESVLRDPEDEHLRFRGAIILLQHRGTADAFMGLLERKWVAGPAALPADEQQARRVWIEKMLRRTRRGDAEGNYRRAWLLTSLLEDYFLLRNLWFEGPKKALLWLERHDPVSAEAISAALVPGADFAAIERAAQRVLNHQT</sequence>
<name>A0ABQ3DW24_9GAMM</name>
<feature type="domain" description="Polymerase nucleotidyl transferase" evidence="1">
    <location>
        <begin position="15"/>
        <end position="50"/>
    </location>
</feature>
<dbReference type="Pfam" id="PF01909">
    <property type="entry name" value="NTP_transf_2"/>
    <property type="match status" value="1"/>
</dbReference>